<dbReference type="EMBL" id="VIFY01000011">
    <property type="protein sequence ID" value="TQB76257.1"/>
    <property type="molecule type" value="Genomic_DNA"/>
</dbReference>
<evidence type="ECO:0000313" key="1">
    <source>
        <dbReference type="EMBL" id="TQB76257.1"/>
    </source>
</evidence>
<dbReference type="Proteomes" id="UP000319663">
    <property type="component" value="Unassembled WGS sequence"/>
</dbReference>
<sequence>MPRSTGASTIGLDQKLAESDVDTAYDKSLQKDDSHVESLPYWLVNVPRSQWPAECPSFLRDLPLKSIETLSTPDELYERQSWEIVKDIIRTNRIDRFRRVPSDLRKYLEYTENIKAKYGSVMKFVVKERLHWGDGNPEDLKPKGKPFEYNEDMKILYNDWPYGVDKDIIHLVVWVKFELEDDPATDDLTPRARKEIDDYVRSTFCSRMPAENVIWFKNWKSLKSVHAVEHFHVMLNHPDMGFVEEITQGDVPLIKQV</sequence>
<dbReference type="PANTHER" id="PTHR35020">
    <property type="entry name" value="N-ACETYLGLUCOSAMINE-INDUCED PROTEIN 1"/>
    <property type="match status" value="1"/>
</dbReference>
<organism evidence="1 2">
    <name type="scientific">Monascus purpureus</name>
    <name type="common">Red mold</name>
    <name type="synonym">Monascus anka</name>
    <dbReference type="NCBI Taxonomy" id="5098"/>
    <lineage>
        <taxon>Eukaryota</taxon>
        <taxon>Fungi</taxon>
        <taxon>Dikarya</taxon>
        <taxon>Ascomycota</taxon>
        <taxon>Pezizomycotina</taxon>
        <taxon>Eurotiomycetes</taxon>
        <taxon>Eurotiomycetidae</taxon>
        <taxon>Eurotiales</taxon>
        <taxon>Aspergillaceae</taxon>
        <taxon>Monascus</taxon>
    </lineage>
</organism>
<proteinExistence type="predicted"/>
<evidence type="ECO:0008006" key="3">
    <source>
        <dbReference type="Google" id="ProtNLM"/>
    </source>
</evidence>
<reference evidence="1 2" key="1">
    <citation type="submission" date="2019-06" db="EMBL/GenBank/DDBJ databases">
        <title>Wine fermentation using esterase from Monascus purpureus.</title>
        <authorList>
            <person name="Geng C."/>
            <person name="Zhang Y."/>
        </authorList>
    </citation>
    <scope>NUCLEOTIDE SEQUENCE [LARGE SCALE GENOMIC DNA]</scope>
    <source>
        <strain evidence="1">HQ1</strain>
    </source>
</reference>
<dbReference type="Pfam" id="PF12239">
    <property type="entry name" value="DUF3605"/>
    <property type="match status" value="1"/>
</dbReference>
<dbReference type="PANTHER" id="PTHR35020:SF4">
    <property type="entry name" value="N-ACETYLGLUCOSAMINE-INDUCED PROTEIN 1"/>
    <property type="match status" value="1"/>
</dbReference>
<comment type="caution">
    <text evidence="1">The sequence shown here is derived from an EMBL/GenBank/DDBJ whole genome shotgun (WGS) entry which is preliminary data.</text>
</comment>
<accession>A0A507R4I9</accession>
<protein>
    <recommendedName>
        <fullName evidence="3">N-acetylglucosamine-induced protein 1</fullName>
    </recommendedName>
</protein>
<evidence type="ECO:0000313" key="2">
    <source>
        <dbReference type="Proteomes" id="UP000319663"/>
    </source>
</evidence>
<dbReference type="InterPro" id="IPR022036">
    <property type="entry name" value="DUF3605"/>
</dbReference>
<keyword evidence="2" id="KW-1185">Reference proteome</keyword>
<dbReference type="AlphaFoldDB" id="A0A507R4I9"/>
<dbReference type="OrthoDB" id="10053431at2759"/>
<dbReference type="STRING" id="5098.A0A507R4I9"/>
<gene>
    <name evidence="1" type="ORF">MPDQ_000564</name>
</gene>
<dbReference type="GO" id="GO:0005737">
    <property type="term" value="C:cytoplasm"/>
    <property type="evidence" value="ECO:0007669"/>
    <property type="project" value="TreeGrafter"/>
</dbReference>
<name>A0A507R4I9_MONPU</name>
<dbReference type="GO" id="GO:0006044">
    <property type="term" value="P:N-acetylglucosamine metabolic process"/>
    <property type="evidence" value="ECO:0007669"/>
    <property type="project" value="TreeGrafter"/>
</dbReference>